<dbReference type="AlphaFoldDB" id="A0A3N0G6I2"/>
<comment type="caution">
    <text evidence="2">The sequence shown here is derived from an EMBL/GenBank/DDBJ whole genome shotgun (WGS) entry which is preliminary data.</text>
</comment>
<evidence type="ECO:0000313" key="3">
    <source>
        <dbReference type="Proteomes" id="UP000276061"/>
    </source>
</evidence>
<sequence>MNTENALLSDEELIELTGYKYPSKQCAALSRSGISFIKRRNGRPGVTWAVINANLSASEKQVEREEEQPNFDAM</sequence>
<reference evidence="2 3" key="1">
    <citation type="submission" date="2018-11" db="EMBL/GenBank/DDBJ databases">
        <title>Characterization of surface water Dickeya isolates.</title>
        <authorList>
            <person name="Van Gijsegem F."/>
            <person name="Pedron J."/>
        </authorList>
    </citation>
    <scope>NUCLEOTIDE SEQUENCE [LARGE SCALE GENOMIC DNA]</scope>
    <source>
        <strain evidence="2 3">FVG1-MFV-O17</strain>
    </source>
</reference>
<accession>A0A3N0G6I2</accession>
<dbReference type="InterPro" id="IPR025319">
    <property type="entry name" value="DUF4224"/>
</dbReference>
<name>A0A3N0G6I2_9GAMM</name>
<dbReference type="Proteomes" id="UP000276061">
    <property type="component" value="Unassembled WGS sequence"/>
</dbReference>
<feature type="domain" description="DUF4224" evidence="1">
    <location>
        <begin position="7"/>
        <end position="49"/>
    </location>
</feature>
<dbReference type="RefSeq" id="WP_123252366.1">
    <property type="nucleotide sequence ID" value="NZ_RJLR01000012.1"/>
</dbReference>
<dbReference type="OrthoDB" id="6059012at2"/>
<dbReference type="Pfam" id="PF13986">
    <property type="entry name" value="DUF4224"/>
    <property type="match status" value="1"/>
</dbReference>
<protein>
    <submittedName>
        <fullName evidence="2">DUF4224 domain-containing protein</fullName>
    </submittedName>
</protein>
<dbReference type="EMBL" id="RJLR01000012">
    <property type="protein sequence ID" value="RNM07740.1"/>
    <property type="molecule type" value="Genomic_DNA"/>
</dbReference>
<evidence type="ECO:0000259" key="1">
    <source>
        <dbReference type="Pfam" id="PF13986"/>
    </source>
</evidence>
<evidence type="ECO:0000313" key="2">
    <source>
        <dbReference type="EMBL" id="RNM07740.1"/>
    </source>
</evidence>
<gene>
    <name evidence="2" type="ORF">EF878_07345</name>
</gene>
<proteinExistence type="predicted"/>
<organism evidence="2 3">
    <name type="scientific">Dickeya undicola</name>
    <dbReference type="NCBI Taxonomy" id="1577887"/>
    <lineage>
        <taxon>Bacteria</taxon>
        <taxon>Pseudomonadati</taxon>
        <taxon>Pseudomonadota</taxon>
        <taxon>Gammaproteobacteria</taxon>
        <taxon>Enterobacterales</taxon>
        <taxon>Pectobacteriaceae</taxon>
        <taxon>Dickeya</taxon>
    </lineage>
</organism>